<keyword evidence="8" id="KW-0449">Lipoprotein</keyword>
<evidence type="ECO:0000256" key="3">
    <source>
        <dbReference type="ARBA" id="ARBA00022622"/>
    </source>
</evidence>
<keyword evidence="4 9" id="KW-0732">Signal</keyword>
<dbReference type="PANTHER" id="PTHR32217">
    <property type="entry name" value="LYMPHOCYTE ANTIGEN 6H"/>
    <property type="match status" value="1"/>
</dbReference>
<dbReference type="PANTHER" id="PTHR32217:SF5">
    <property type="entry name" value="LYMPHOCYTE ANTIGEN 6H"/>
    <property type="match status" value="1"/>
</dbReference>
<evidence type="ECO:0000256" key="5">
    <source>
        <dbReference type="ARBA" id="ARBA00023136"/>
    </source>
</evidence>
<dbReference type="KEGG" id="pdic:114514592"/>
<evidence type="ECO:0000256" key="9">
    <source>
        <dbReference type="SAM" id="SignalP"/>
    </source>
</evidence>
<reference evidence="12" key="1">
    <citation type="submission" date="2025-08" db="UniProtKB">
        <authorList>
            <consortium name="RefSeq"/>
        </authorList>
    </citation>
    <scope>IDENTIFICATION</scope>
    <source>
        <tissue evidence="12">Muscle</tissue>
    </source>
</reference>
<evidence type="ECO:0000256" key="2">
    <source>
        <dbReference type="ARBA" id="ARBA00022475"/>
    </source>
</evidence>
<evidence type="ECO:0000313" key="12">
    <source>
        <dbReference type="RefSeq" id="XP_028389597.1"/>
    </source>
</evidence>
<dbReference type="InterPro" id="IPR051445">
    <property type="entry name" value="LY6H/LY6L_nAChR_modulators"/>
</dbReference>
<dbReference type="SUPFAM" id="SSF57302">
    <property type="entry name" value="Snake toxin-like"/>
    <property type="match status" value="1"/>
</dbReference>
<dbReference type="GO" id="GO:0033130">
    <property type="term" value="F:acetylcholine receptor binding"/>
    <property type="evidence" value="ECO:0007669"/>
    <property type="project" value="TreeGrafter"/>
</dbReference>
<dbReference type="InParanoid" id="A0A6J2NAT3"/>
<protein>
    <submittedName>
        <fullName evidence="12">Lymphocyte antigen 6H-like</fullName>
    </submittedName>
</protein>
<proteinExistence type="predicted"/>
<evidence type="ECO:0000256" key="7">
    <source>
        <dbReference type="ARBA" id="ARBA00023180"/>
    </source>
</evidence>
<gene>
    <name evidence="12" type="primary">LOC114514592</name>
</gene>
<dbReference type="GO" id="GO:0095500">
    <property type="term" value="P:acetylcholine receptor signaling pathway"/>
    <property type="evidence" value="ECO:0007669"/>
    <property type="project" value="TreeGrafter"/>
</dbReference>
<dbReference type="RefSeq" id="XP_028389597.1">
    <property type="nucleotide sequence ID" value="XM_028533796.2"/>
</dbReference>
<comment type="subcellular location">
    <subcellularLocation>
        <location evidence="1">Cell membrane</location>
        <topology evidence="1">Lipid-anchor</topology>
        <topology evidence="1">GPI-anchor</topology>
    </subcellularLocation>
</comment>
<evidence type="ECO:0000256" key="8">
    <source>
        <dbReference type="ARBA" id="ARBA00023288"/>
    </source>
</evidence>
<keyword evidence="6" id="KW-1015">Disulfide bond</keyword>
<evidence type="ECO:0000313" key="11">
    <source>
        <dbReference type="Proteomes" id="UP000504628"/>
    </source>
</evidence>
<keyword evidence="2" id="KW-1003">Cell membrane</keyword>
<keyword evidence="3" id="KW-0336">GPI-anchor</keyword>
<organism evidence="11 12">
    <name type="scientific">Phyllostomus discolor</name>
    <name type="common">pale spear-nosed bat</name>
    <dbReference type="NCBI Taxonomy" id="89673"/>
    <lineage>
        <taxon>Eukaryota</taxon>
        <taxon>Metazoa</taxon>
        <taxon>Chordata</taxon>
        <taxon>Craniata</taxon>
        <taxon>Vertebrata</taxon>
        <taxon>Euteleostomi</taxon>
        <taxon>Mammalia</taxon>
        <taxon>Eutheria</taxon>
        <taxon>Laurasiatheria</taxon>
        <taxon>Chiroptera</taxon>
        <taxon>Yangochiroptera</taxon>
        <taxon>Phyllostomidae</taxon>
        <taxon>Phyllostominae</taxon>
        <taxon>Phyllostomus</taxon>
    </lineage>
</organism>
<dbReference type="AlphaFoldDB" id="A0A6J2NAT3"/>
<dbReference type="GO" id="GO:0098552">
    <property type="term" value="C:side of membrane"/>
    <property type="evidence" value="ECO:0007669"/>
    <property type="project" value="UniProtKB-KW"/>
</dbReference>
<dbReference type="InterPro" id="IPR045860">
    <property type="entry name" value="Snake_toxin-like_sf"/>
</dbReference>
<name>A0A6J2NAT3_9CHIR</name>
<keyword evidence="5" id="KW-0472">Membrane</keyword>
<evidence type="ECO:0000256" key="1">
    <source>
        <dbReference type="ARBA" id="ARBA00004609"/>
    </source>
</evidence>
<accession>A0A6J2NAT3</accession>
<dbReference type="PROSITE" id="PS00983">
    <property type="entry name" value="LY6_UPAR"/>
    <property type="match status" value="1"/>
</dbReference>
<evidence type="ECO:0000256" key="6">
    <source>
        <dbReference type="ARBA" id="ARBA00023157"/>
    </source>
</evidence>
<dbReference type="GO" id="GO:0030550">
    <property type="term" value="F:acetylcholine receptor inhibitor activity"/>
    <property type="evidence" value="ECO:0007669"/>
    <property type="project" value="TreeGrafter"/>
</dbReference>
<evidence type="ECO:0000259" key="10">
    <source>
        <dbReference type="Pfam" id="PF00021"/>
    </source>
</evidence>
<feature type="domain" description="UPAR/Ly6" evidence="10">
    <location>
        <begin position="20"/>
        <end position="80"/>
    </location>
</feature>
<sequence>MRGLHLVLLAVLLCSDHALSLQCYLCAGAQMATQCWVMTCGQRQNFCFKGTVITTWPDGRKVSGKSAGCAPSCEEVSYMMQTMYGSGPGPSLLANISKQLGLPAPKFDVQSLSCCEKDLCNGVSRPGRSLWALAGGLLLSLGPALLWALL</sequence>
<feature type="signal peptide" evidence="9">
    <location>
        <begin position="1"/>
        <end position="20"/>
    </location>
</feature>
<dbReference type="GeneID" id="114514592"/>
<dbReference type="OrthoDB" id="9807198at2759"/>
<dbReference type="GO" id="GO:0005886">
    <property type="term" value="C:plasma membrane"/>
    <property type="evidence" value="ECO:0007669"/>
    <property type="project" value="UniProtKB-SubCell"/>
</dbReference>
<feature type="chain" id="PRO_5027057665" evidence="9">
    <location>
        <begin position="21"/>
        <end position="150"/>
    </location>
</feature>
<dbReference type="GO" id="GO:0045202">
    <property type="term" value="C:synapse"/>
    <property type="evidence" value="ECO:0007669"/>
    <property type="project" value="GOC"/>
</dbReference>
<evidence type="ECO:0000256" key="4">
    <source>
        <dbReference type="ARBA" id="ARBA00022729"/>
    </source>
</evidence>
<dbReference type="Pfam" id="PF00021">
    <property type="entry name" value="UPAR_LY6"/>
    <property type="match status" value="1"/>
</dbReference>
<dbReference type="InterPro" id="IPR016054">
    <property type="entry name" value="LY6_UPA_recep-like"/>
</dbReference>
<keyword evidence="7" id="KW-0325">Glycoprotein</keyword>
<dbReference type="InterPro" id="IPR018363">
    <property type="entry name" value="CD59_antigen_CS"/>
</dbReference>
<keyword evidence="11" id="KW-1185">Reference proteome</keyword>
<dbReference type="Proteomes" id="UP000504628">
    <property type="component" value="Chromosome 7"/>
</dbReference>